<proteinExistence type="predicted"/>
<evidence type="ECO:0000313" key="2">
    <source>
        <dbReference type="EMBL" id="KAK3382670.1"/>
    </source>
</evidence>
<name>A0AAE0NJL3_9PEZI</name>
<feature type="compositionally biased region" description="Basic and acidic residues" evidence="1">
    <location>
        <begin position="32"/>
        <end position="41"/>
    </location>
</feature>
<evidence type="ECO:0000313" key="3">
    <source>
        <dbReference type="Proteomes" id="UP001287356"/>
    </source>
</evidence>
<comment type="caution">
    <text evidence="2">The sequence shown here is derived from an EMBL/GenBank/DDBJ whole genome shotgun (WGS) entry which is preliminary data.</text>
</comment>
<feature type="region of interest" description="Disordered" evidence="1">
    <location>
        <begin position="1"/>
        <end position="54"/>
    </location>
</feature>
<feature type="compositionally biased region" description="Basic and acidic residues" evidence="1">
    <location>
        <begin position="527"/>
        <end position="608"/>
    </location>
</feature>
<feature type="compositionally biased region" description="Acidic residues" evidence="1">
    <location>
        <begin position="1"/>
        <end position="15"/>
    </location>
</feature>
<keyword evidence="3" id="KW-1185">Reference proteome</keyword>
<organism evidence="2 3">
    <name type="scientific">Lasiosphaeria ovina</name>
    <dbReference type="NCBI Taxonomy" id="92902"/>
    <lineage>
        <taxon>Eukaryota</taxon>
        <taxon>Fungi</taxon>
        <taxon>Dikarya</taxon>
        <taxon>Ascomycota</taxon>
        <taxon>Pezizomycotina</taxon>
        <taxon>Sordariomycetes</taxon>
        <taxon>Sordariomycetidae</taxon>
        <taxon>Sordariales</taxon>
        <taxon>Lasiosphaeriaceae</taxon>
        <taxon>Lasiosphaeria</taxon>
    </lineage>
</organism>
<gene>
    <name evidence="2" type="ORF">B0T24DRAFT_587407</name>
</gene>
<feature type="compositionally biased region" description="Basic and acidic residues" evidence="1">
    <location>
        <begin position="616"/>
        <end position="629"/>
    </location>
</feature>
<feature type="compositionally biased region" description="Basic residues" evidence="1">
    <location>
        <begin position="43"/>
        <end position="54"/>
    </location>
</feature>
<dbReference type="Proteomes" id="UP001287356">
    <property type="component" value="Unassembled WGS sequence"/>
</dbReference>
<reference evidence="2" key="2">
    <citation type="submission" date="2023-06" db="EMBL/GenBank/DDBJ databases">
        <authorList>
            <consortium name="Lawrence Berkeley National Laboratory"/>
            <person name="Haridas S."/>
            <person name="Hensen N."/>
            <person name="Bonometti L."/>
            <person name="Westerberg I."/>
            <person name="Brannstrom I.O."/>
            <person name="Guillou S."/>
            <person name="Cros-Aarteil S."/>
            <person name="Calhoun S."/>
            <person name="Kuo A."/>
            <person name="Mondo S."/>
            <person name="Pangilinan J."/>
            <person name="Riley R."/>
            <person name="Labutti K."/>
            <person name="Andreopoulos B."/>
            <person name="Lipzen A."/>
            <person name="Chen C."/>
            <person name="Yanf M."/>
            <person name="Daum C."/>
            <person name="Ng V."/>
            <person name="Clum A."/>
            <person name="Steindorff A."/>
            <person name="Ohm R."/>
            <person name="Martin F."/>
            <person name="Silar P."/>
            <person name="Natvig D."/>
            <person name="Lalanne C."/>
            <person name="Gautier V."/>
            <person name="Ament-Velasquez S.L."/>
            <person name="Kruys A."/>
            <person name="Hutchinson M.I."/>
            <person name="Powell A.J."/>
            <person name="Barry K."/>
            <person name="Miller A.N."/>
            <person name="Grigoriev I.V."/>
            <person name="Debuchy R."/>
            <person name="Gladieux P."/>
            <person name="Thoren M.H."/>
            <person name="Johannesson H."/>
        </authorList>
    </citation>
    <scope>NUCLEOTIDE SEQUENCE</scope>
    <source>
        <strain evidence="2">CBS 958.72</strain>
    </source>
</reference>
<evidence type="ECO:0000256" key="1">
    <source>
        <dbReference type="SAM" id="MobiDB-lite"/>
    </source>
</evidence>
<dbReference type="AlphaFoldDB" id="A0AAE0NJL3"/>
<feature type="compositionally biased region" description="Polar residues" evidence="1">
    <location>
        <begin position="508"/>
        <end position="526"/>
    </location>
</feature>
<protein>
    <submittedName>
        <fullName evidence="2">Uncharacterized protein</fullName>
    </submittedName>
</protein>
<feature type="region of interest" description="Disordered" evidence="1">
    <location>
        <begin position="508"/>
        <end position="654"/>
    </location>
</feature>
<accession>A0AAE0NJL3</accession>
<sequence>MSVEEAEDSCGDDADSEPKETAIPAATSQSDSKSRDKDSKSGGKSRKNKQKKKLREGVVSTVFFRWVSDTDHSPCGVRYVMHREPETRPLRPYFSTLSHRQPTIAVKHLTTKRSLPSSQLPRRDGSGADFQDVADQMAATINNSDRFIGSNLDFEWARRNNGGASSRGVLESMPANLAGAGEFINTEPTYYPRAIPKADGAHPSGKDLQRDNQLALPNDGGVPAQGEPISVSPILDDDEALMDPQPNNAPARPNQHEIIYEDVPDLDHFAESDTTSELHEIEGPEYDVAIQPDEVVASGQDFYDQDMSQEFSGAPPPQTWEGDYNHFQEAPKALENANSHGPQFQGAPQVHDERQFAHEGQFQVEPRFKQYRFAHQSAIPEPLALQHRVAYNESLRMHQNNPPPALAPQARYTPRDQSSIPASLRVGNQQINAYRRLLPNYKANWEEPVLCHKEVNRVISFRRAVKDIRADRHCQIFPPWEVCLLGERLRDGMLTGNHLRMSNQQFKQSRSLLRRQQNTTRCTNASKAREGRDHCGNRIHDSASEIIRSNEDAKAPGDEKGLEDEKYHDAEKKEQEKQRKIEAKSEQQEYKKQQKEAKMKAQEAEKQWKTANNQANERERGQEKAKQDILQRTSKSKAKNNDKVLGEVQNAYTN</sequence>
<reference evidence="2" key="1">
    <citation type="journal article" date="2023" name="Mol. Phylogenet. Evol.">
        <title>Genome-scale phylogeny and comparative genomics of the fungal order Sordariales.</title>
        <authorList>
            <person name="Hensen N."/>
            <person name="Bonometti L."/>
            <person name="Westerberg I."/>
            <person name="Brannstrom I.O."/>
            <person name="Guillou S."/>
            <person name="Cros-Aarteil S."/>
            <person name="Calhoun S."/>
            <person name="Haridas S."/>
            <person name="Kuo A."/>
            <person name="Mondo S."/>
            <person name="Pangilinan J."/>
            <person name="Riley R."/>
            <person name="LaButti K."/>
            <person name="Andreopoulos B."/>
            <person name="Lipzen A."/>
            <person name="Chen C."/>
            <person name="Yan M."/>
            <person name="Daum C."/>
            <person name="Ng V."/>
            <person name="Clum A."/>
            <person name="Steindorff A."/>
            <person name="Ohm R.A."/>
            <person name="Martin F."/>
            <person name="Silar P."/>
            <person name="Natvig D.O."/>
            <person name="Lalanne C."/>
            <person name="Gautier V."/>
            <person name="Ament-Velasquez S.L."/>
            <person name="Kruys A."/>
            <person name="Hutchinson M.I."/>
            <person name="Powell A.J."/>
            <person name="Barry K."/>
            <person name="Miller A.N."/>
            <person name="Grigoriev I.V."/>
            <person name="Debuchy R."/>
            <person name="Gladieux P."/>
            <person name="Hiltunen Thoren M."/>
            <person name="Johannesson H."/>
        </authorList>
    </citation>
    <scope>NUCLEOTIDE SEQUENCE</scope>
    <source>
        <strain evidence="2">CBS 958.72</strain>
    </source>
</reference>
<feature type="region of interest" description="Disordered" evidence="1">
    <location>
        <begin position="197"/>
        <end position="229"/>
    </location>
</feature>
<dbReference type="EMBL" id="JAULSN010000001">
    <property type="protein sequence ID" value="KAK3382670.1"/>
    <property type="molecule type" value="Genomic_DNA"/>
</dbReference>